<evidence type="ECO:0000256" key="5">
    <source>
        <dbReference type="ARBA" id="ARBA00010443"/>
    </source>
</evidence>
<dbReference type="InterPro" id="IPR011831">
    <property type="entry name" value="ADP-Glc_PPase"/>
</dbReference>
<dbReference type="EMBL" id="KQ991027">
    <property type="protein sequence ID" value="KZV52632.1"/>
    <property type="molecule type" value="Genomic_DNA"/>
</dbReference>
<feature type="domain" description="Nucleotidyl transferase" evidence="16">
    <location>
        <begin position="89"/>
        <end position="365"/>
    </location>
</feature>
<keyword evidence="13 15" id="KW-0067">ATP-binding</keyword>
<keyword evidence="8 15" id="KW-0150">Chloroplast</keyword>
<comment type="similarity">
    <text evidence="5 15">Belongs to the bacterial/plant glucose-1-phosphate adenylyltransferase family.</text>
</comment>
<dbReference type="CDD" id="cd04651">
    <property type="entry name" value="LbH_G1P_AT_C"/>
    <property type="match status" value="1"/>
</dbReference>
<dbReference type="Pfam" id="PF25247">
    <property type="entry name" value="LbH_GLGC"/>
    <property type="match status" value="1"/>
</dbReference>
<evidence type="ECO:0000256" key="6">
    <source>
        <dbReference type="ARBA" id="ARBA00011680"/>
    </source>
</evidence>
<dbReference type="PROSITE" id="PS00809">
    <property type="entry name" value="ADP_GLC_PYROPHOSPH_2"/>
    <property type="match status" value="1"/>
</dbReference>
<accession>A0A2Z7CZJ6</accession>
<keyword evidence="11 15" id="KW-0548">Nucleotidyltransferase</keyword>
<evidence type="ECO:0000256" key="9">
    <source>
        <dbReference type="ARBA" id="ARBA00022533"/>
    </source>
</evidence>
<evidence type="ECO:0000256" key="1">
    <source>
        <dbReference type="ARBA" id="ARBA00000956"/>
    </source>
</evidence>
<comment type="subcellular location">
    <subcellularLocation>
        <location evidence="3 15">Plastid</location>
        <location evidence="3 15">Chloroplast</location>
    </subcellularLocation>
</comment>
<dbReference type="CDD" id="cd02508">
    <property type="entry name" value="ADP_Glucose_PP"/>
    <property type="match status" value="1"/>
</dbReference>
<dbReference type="Gene3D" id="3.90.550.10">
    <property type="entry name" value="Spore Coat Polysaccharide Biosynthesis Protein SpsA, Chain A"/>
    <property type="match status" value="1"/>
</dbReference>
<dbReference type="FunFam" id="3.90.550.10:FF:000030">
    <property type="entry name" value="Glucose-1-phosphate adenylyltransferase"/>
    <property type="match status" value="1"/>
</dbReference>
<name>A0A2Z7CZJ6_9LAMI</name>
<sequence length="519" mass="57504">MDASCYFGTLSRAGFVSGDNGFWGEKIRGSLSNCWMNQLGKSLNLEKKERKIKRGVAYSVLTRENIQETLTIQAPKFERCKSNPKNVAAIILGGGAGTQLFPLTSKAATPAVPVGGCYRLIDIPMSNCINSGINKIFVLTQFNSASLNRHISRTYTGNGLNFGDGFVEVLAATQTAGEMGKQWFQGTADAVRQFIWVFEDAKAKDVDNILILSGDHLYRMDYMDFVQNHIDRNADLTLSCAAVGDSRASDFGLVKIDSRGRITQFAEKPLGADKNAMQVDTSIIGLSPLDAAKSPYVASMGVYAFRTDILLNLLRWRYPNSNDFGSEIIPAAVKEYNVQAYVFRDYWEDIGTIKSFYEANLALTDEFPKFEFYDPKTPFYTSPRFLPPTKIDKCKIKDAIISHGCFLRECKVEHSIVGERSRLDTGVELKDTLMMGADSYQTESEIASLLAQGKVPMGIGRDTKIRNCIIDKNARIGKNVIITNKDGVHEGNRQEEGFCFRSGITVILEKATINDGTVI</sequence>
<dbReference type="GO" id="GO:0009507">
    <property type="term" value="C:chloroplast"/>
    <property type="evidence" value="ECO:0007669"/>
    <property type="project" value="UniProtKB-SubCell"/>
</dbReference>
<dbReference type="EC" id="2.7.7.27" evidence="7 15"/>
<gene>
    <name evidence="17" type="ORF">F511_07025</name>
</gene>
<dbReference type="SUPFAM" id="SSF51161">
    <property type="entry name" value="Trimeric LpxA-like enzymes"/>
    <property type="match status" value="1"/>
</dbReference>
<keyword evidence="10 15" id="KW-0808">Transferase</keyword>
<evidence type="ECO:0000256" key="2">
    <source>
        <dbReference type="ARBA" id="ARBA00002231"/>
    </source>
</evidence>
<evidence type="ECO:0000256" key="3">
    <source>
        <dbReference type="ARBA" id="ARBA00004229"/>
    </source>
</evidence>
<evidence type="ECO:0000256" key="13">
    <source>
        <dbReference type="ARBA" id="ARBA00022840"/>
    </source>
</evidence>
<dbReference type="Pfam" id="PF00483">
    <property type="entry name" value="NTP_transferase"/>
    <property type="match status" value="1"/>
</dbReference>
<dbReference type="InterPro" id="IPR011004">
    <property type="entry name" value="Trimer_LpxA-like_sf"/>
</dbReference>
<dbReference type="InterPro" id="IPR005836">
    <property type="entry name" value="ADP_Glu_pyroP_CS"/>
</dbReference>
<dbReference type="InterPro" id="IPR029044">
    <property type="entry name" value="Nucleotide-diphossugar_trans"/>
</dbReference>
<protein>
    <recommendedName>
        <fullName evidence="7 15">Glucose-1-phosphate adenylyltransferase</fullName>
        <ecNumber evidence="7 15">2.7.7.27</ecNumber>
    </recommendedName>
    <alternativeName>
        <fullName evidence="15">ADP-glucose pyrophosphorylase</fullName>
    </alternativeName>
</protein>
<evidence type="ECO:0000256" key="11">
    <source>
        <dbReference type="ARBA" id="ARBA00022695"/>
    </source>
</evidence>
<evidence type="ECO:0000256" key="10">
    <source>
        <dbReference type="ARBA" id="ARBA00022679"/>
    </source>
</evidence>
<organism evidence="17 18">
    <name type="scientific">Dorcoceras hygrometricum</name>
    <dbReference type="NCBI Taxonomy" id="472368"/>
    <lineage>
        <taxon>Eukaryota</taxon>
        <taxon>Viridiplantae</taxon>
        <taxon>Streptophyta</taxon>
        <taxon>Embryophyta</taxon>
        <taxon>Tracheophyta</taxon>
        <taxon>Spermatophyta</taxon>
        <taxon>Magnoliopsida</taxon>
        <taxon>eudicotyledons</taxon>
        <taxon>Gunneridae</taxon>
        <taxon>Pentapetalae</taxon>
        <taxon>asterids</taxon>
        <taxon>lamiids</taxon>
        <taxon>Lamiales</taxon>
        <taxon>Gesneriaceae</taxon>
        <taxon>Didymocarpoideae</taxon>
        <taxon>Trichosporeae</taxon>
        <taxon>Loxocarpinae</taxon>
        <taxon>Dorcoceras</taxon>
    </lineage>
</organism>
<keyword evidence="9" id="KW-0021">Allosteric enzyme</keyword>
<evidence type="ECO:0000256" key="15">
    <source>
        <dbReference type="RuleBase" id="RU362093"/>
    </source>
</evidence>
<dbReference type="Gene3D" id="2.160.10.10">
    <property type="entry name" value="Hexapeptide repeat proteins"/>
    <property type="match status" value="1"/>
</dbReference>
<evidence type="ECO:0000256" key="14">
    <source>
        <dbReference type="ARBA" id="ARBA00022922"/>
    </source>
</evidence>
<evidence type="ECO:0000259" key="16">
    <source>
        <dbReference type="Pfam" id="PF00483"/>
    </source>
</evidence>
<dbReference type="GO" id="GO:0008878">
    <property type="term" value="F:glucose-1-phosphate adenylyltransferase activity"/>
    <property type="evidence" value="ECO:0007669"/>
    <property type="project" value="UniProtKB-EC"/>
</dbReference>
<dbReference type="OrthoDB" id="1733332at2759"/>
<keyword evidence="18" id="KW-1185">Reference proteome</keyword>
<dbReference type="InterPro" id="IPR005835">
    <property type="entry name" value="NTP_transferase_dom"/>
</dbReference>
<keyword evidence="15" id="KW-0934">Plastid</keyword>
<evidence type="ECO:0000256" key="4">
    <source>
        <dbReference type="ARBA" id="ARBA00004727"/>
    </source>
</evidence>
<reference evidence="17 18" key="1">
    <citation type="journal article" date="2015" name="Proc. Natl. Acad. Sci. U.S.A.">
        <title>The resurrection genome of Boea hygrometrica: A blueprint for survival of dehydration.</title>
        <authorList>
            <person name="Xiao L."/>
            <person name="Yang G."/>
            <person name="Zhang L."/>
            <person name="Yang X."/>
            <person name="Zhao S."/>
            <person name="Ji Z."/>
            <person name="Zhou Q."/>
            <person name="Hu M."/>
            <person name="Wang Y."/>
            <person name="Chen M."/>
            <person name="Xu Y."/>
            <person name="Jin H."/>
            <person name="Xiao X."/>
            <person name="Hu G."/>
            <person name="Bao F."/>
            <person name="Hu Y."/>
            <person name="Wan P."/>
            <person name="Li L."/>
            <person name="Deng X."/>
            <person name="Kuang T."/>
            <person name="Xiang C."/>
            <person name="Zhu J.K."/>
            <person name="Oliver M.J."/>
            <person name="He Y."/>
        </authorList>
    </citation>
    <scope>NUCLEOTIDE SEQUENCE [LARGE SCALE GENOMIC DNA]</scope>
    <source>
        <strain evidence="18">cv. XS01</strain>
    </source>
</reference>
<comment type="function">
    <text evidence="2 15">This protein plays a role in synthesis of starch. It catalyzes the synthesis of the activated glycosyl donor, ADP-glucose from Glc-1-P and ATP.</text>
</comment>
<evidence type="ECO:0000313" key="18">
    <source>
        <dbReference type="Proteomes" id="UP000250235"/>
    </source>
</evidence>
<keyword evidence="14 15" id="KW-0750">Starch biosynthesis</keyword>
<evidence type="ECO:0000256" key="8">
    <source>
        <dbReference type="ARBA" id="ARBA00022528"/>
    </source>
</evidence>
<dbReference type="PANTHER" id="PTHR43523">
    <property type="entry name" value="GLUCOSE-1-PHOSPHATE ADENYLYLTRANSFERASE-RELATED"/>
    <property type="match status" value="1"/>
</dbReference>
<dbReference type="GO" id="GO:0019252">
    <property type="term" value="P:starch biosynthetic process"/>
    <property type="evidence" value="ECO:0007669"/>
    <property type="project" value="UniProtKB-UniPathway"/>
</dbReference>
<dbReference type="GO" id="GO:0005524">
    <property type="term" value="F:ATP binding"/>
    <property type="evidence" value="ECO:0007669"/>
    <property type="project" value="UniProtKB-KW"/>
</dbReference>
<keyword evidence="12 15" id="KW-0547">Nucleotide-binding</keyword>
<dbReference type="PROSITE" id="PS00808">
    <property type="entry name" value="ADP_GLC_PYROPHOSPH_1"/>
    <property type="match status" value="1"/>
</dbReference>
<dbReference type="AlphaFoldDB" id="A0A2Z7CZJ6"/>
<dbReference type="GO" id="GO:0005978">
    <property type="term" value="P:glycogen biosynthetic process"/>
    <property type="evidence" value="ECO:0007669"/>
    <property type="project" value="InterPro"/>
</dbReference>
<dbReference type="NCBIfam" id="NF002772">
    <property type="entry name" value="PRK02862.1"/>
    <property type="match status" value="1"/>
</dbReference>
<comment type="pathway">
    <text evidence="4 15">Glycan biosynthesis; starch biosynthesis.</text>
</comment>
<evidence type="ECO:0000256" key="7">
    <source>
        <dbReference type="ARBA" id="ARBA00012460"/>
    </source>
</evidence>
<comment type="subunit">
    <text evidence="6 15">Heterotetramer.</text>
</comment>
<dbReference type="SUPFAM" id="SSF53448">
    <property type="entry name" value="Nucleotide-diphospho-sugar transferases"/>
    <property type="match status" value="1"/>
</dbReference>
<dbReference type="PANTHER" id="PTHR43523:SF4">
    <property type="entry name" value="GLUCOSE-1-PHOSPHATE ADENYLYLTRANSFERASE LARGE SUBUNIT 3, CHLOROPLASTIC"/>
    <property type="match status" value="1"/>
</dbReference>
<dbReference type="Proteomes" id="UP000250235">
    <property type="component" value="Unassembled WGS sequence"/>
</dbReference>
<comment type="catalytic activity">
    <reaction evidence="1 15">
        <text>alpha-D-glucose 1-phosphate + ATP + H(+) = ADP-alpha-D-glucose + diphosphate</text>
        <dbReference type="Rhea" id="RHEA:12120"/>
        <dbReference type="ChEBI" id="CHEBI:15378"/>
        <dbReference type="ChEBI" id="CHEBI:30616"/>
        <dbReference type="ChEBI" id="CHEBI:33019"/>
        <dbReference type="ChEBI" id="CHEBI:57498"/>
        <dbReference type="ChEBI" id="CHEBI:58601"/>
        <dbReference type="EC" id="2.7.7.27"/>
    </reaction>
</comment>
<proteinExistence type="inferred from homology"/>
<dbReference type="UniPathway" id="UPA00152"/>
<evidence type="ECO:0000313" key="17">
    <source>
        <dbReference type="EMBL" id="KZV52632.1"/>
    </source>
</evidence>
<evidence type="ECO:0000256" key="12">
    <source>
        <dbReference type="ARBA" id="ARBA00022741"/>
    </source>
</evidence>
<dbReference type="NCBIfam" id="TIGR02091">
    <property type="entry name" value="glgC"/>
    <property type="match status" value="1"/>
</dbReference>